<feature type="domain" description="DUF3322" evidence="2">
    <location>
        <begin position="4"/>
        <end position="182"/>
    </location>
</feature>
<accession>A0ABS4D4H2</accession>
<dbReference type="EMBL" id="SIJK02000001">
    <property type="protein sequence ID" value="MBP1464337.1"/>
    <property type="molecule type" value="Genomic_DNA"/>
</dbReference>
<evidence type="ECO:0000259" key="1">
    <source>
        <dbReference type="Pfam" id="PF09983"/>
    </source>
</evidence>
<name>A0ABS4D4H2_9CHLR</name>
<dbReference type="InterPro" id="IPR014544">
    <property type="entry name" value="UCP028408"/>
</dbReference>
<evidence type="ECO:0000313" key="3">
    <source>
        <dbReference type="EMBL" id="MBP1464337.1"/>
    </source>
</evidence>
<dbReference type="InterPro" id="IPR024537">
    <property type="entry name" value="DUF3322"/>
</dbReference>
<dbReference type="Proteomes" id="UP001193081">
    <property type="component" value="Unassembled WGS sequence"/>
</dbReference>
<dbReference type="PIRSF" id="PIRSF028408">
    <property type="entry name" value="UCP028408"/>
    <property type="match status" value="1"/>
</dbReference>
<reference evidence="3 4" key="1">
    <citation type="submission" date="2021-03" db="EMBL/GenBank/DDBJ databases">
        <authorList>
            <person name="Grouzdev D.S."/>
        </authorList>
    </citation>
    <scope>NUCLEOTIDE SEQUENCE [LARGE SCALE GENOMIC DNA]</scope>
    <source>
        <strain evidence="3 4">M50-1</strain>
    </source>
</reference>
<dbReference type="Pfam" id="PF09983">
    <property type="entry name" value="JetD_C"/>
    <property type="match status" value="1"/>
</dbReference>
<protein>
    <submittedName>
        <fullName evidence="3">DUF2399 domain-containing protein</fullName>
    </submittedName>
</protein>
<comment type="caution">
    <text evidence="3">The sequence shown here is derived from an EMBL/GenBank/DDBJ whole genome shotgun (WGS) entry which is preliminary data.</text>
</comment>
<evidence type="ECO:0000313" key="4">
    <source>
        <dbReference type="Proteomes" id="UP001193081"/>
    </source>
</evidence>
<keyword evidence="4" id="KW-1185">Reference proteome</keyword>
<dbReference type="Pfam" id="PF11795">
    <property type="entry name" value="DUF3322"/>
    <property type="match status" value="1"/>
</dbReference>
<dbReference type="InterPro" id="IPR024534">
    <property type="entry name" value="JetD_C"/>
</dbReference>
<gene>
    <name evidence="3" type="ORF">EYB53_001325</name>
</gene>
<feature type="domain" description="Wadjet protein JetD C-terminal" evidence="1">
    <location>
        <begin position="202"/>
        <end position="372"/>
    </location>
</feature>
<dbReference type="RefSeq" id="WP_135475915.1">
    <property type="nucleotide sequence ID" value="NZ_SIJK02000001.1"/>
</dbReference>
<organism evidence="3 4">
    <name type="scientific">Candidatus Chloroploca mongolica</name>
    <dbReference type="NCBI Taxonomy" id="2528176"/>
    <lineage>
        <taxon>Bacteria</taxon>
        <taxon>Bacillati</taxon>
        <taxon>Chloroflexota</taxon>
        <taxon>Chloroflexia</taxon>
        <taxon>Chloroflexales</taxon>
        <taxon>Chloroflexineae</taxon>
        <taxon>Oscillochloridaceae</taxon>
        <taxon>Candidatus Chloroploca</taxon>
    </lineage>
</organism>
<proteinExistence type="predicted"/>
<sequence length="385" mass="42979">MITPDEIAVKANRAYLPFVRAWLRGEPFTPLDLPVGGLPPDYRALQRAVEVLLQGAQAQRGAGYTVELQVRTTRAFGQQSLPQRIHIASADDLLFLAGKREEFAALMDDVALIRATLPELEAWLVANPQHVIEHHGLWPDLLRVGTYFRANPRPARYLRELPIAVHTKFIEQHTGIIARLLDVLLPETEIDLTKRQFEQRYGLRYDVPLVRLRLLDPSLGERLGLPLTDLAAPVTELAALPCAGLDTIIVENKMVFLTLPHRPATLAIFGSGFQVELLQQLPWLAHCRIWYWGDLDAQGFQLLARLRALFPQASSLMMDAATLETFRAFAVAGTPSPIADLPQLTPDEQAVYANLVQTNLRLEQERISHAYAAGQLQTLTAPAPQ</sequence>
<evidence type="ECO:0000259" key="2">
    <source>
        <dbReference type="Pfam" id="PF11795"/>
    </source>
</evidence>